<name>A0ABY6D2F3_9BACT</name>
<dbReference type="Gene3D" id="3.40.50.300">
    <property type="entry name" value="P-loop containing nucleotide triphosphate hydrolases"/>
    <property type="match status" value="2"/>
</dbReference>
<keyword evidence="3" id="KW-0547">Nucleotide-binding</keyword>
<dbReference type="SMART" id="SM00487">
    <property type="entry name" value="DEXDc"/>
    <property type="match status" value="1"/>
</dbReference>
<dbReference type="PROSITE" id="PS51192">
    <property type="entry name" value="HELICASE_ATP_BIND_1"/>
    <property type="match status" value="1"/>
</dbReference>
<keyword evidence="1" id="KW-1133">Transmembrane helix</keyword>
<reference evidence="3" key="1">
    <citation type="submission" date="2022-10" db="EMBL/GenBank/DDBJ databases">
        <title>Comparative genomics and taxonomic characterization of three novel marine species of genus Reichenbachiella exhibiting antioxidant and polysaccharide degradation activities.</title>
        <authorList>
            <person name="Muhammad N."/>
            <person name="Lee Y.-J."/>
            <person name="Ko J."/>
            <person name="Kim S.-G."/>
        </authorList>
    </citation>
    <scope>NUCLEOTIDE SEQUENCE</scope>
    <source>
        <strain evidence="3">Wsw4-B4</strain>
    </source>
</reference>
<gene>
    <name evidence="3" type="ORF">N7E81_04420</name>
</gene>
<keyword evidence="3" id="KW-0378">Hydrolase</keyword>
<accession>A0ABY6D2F3</accession>
<dbReference type="SUPFAM" id="SSF52540">
    <property type="entry name" value="P-loop containing nucleoside triphosphate hydrolases"/>
    <property type="match status" value="1"/>
</dbReference>
<dbReference type="GO" id="GO:0004386">
    <property type="term" value="F:helicase activity"/>
    <property type="evidence" value="ECO:0007669"/>
    <property type="project" value="UniProtKB-KW"/>
</dbReference>
<proteinExistence type="predicted"/>
<dbReference type="InterPro" id="IPR006935">
    <property type="entry name" value="Helicase/UvrB_N"/>
</dbReference>
<keyword evidence="1" id="KW-0812">Transmembrane</keyword>
<dbReference type="Proteomes" id="UP001062165">
    <property type="component" value="Chromosome"/>
</dbReference>
<organism evidence="3 4">
    <name type="scientific">Reichenbachiella carrageenanivorans</name>
    <dbReference type="NCBI Taxonomy" id="2979869"/>
    <lineage>
        <taxon>Bacteria</taxon>
        <taxon>Pseudomonadati</taxon>
        <taxon>Bacteroidota</taxon>
        <taxon>Cytophagia</taxon>
        <taxon>Cytophagales</taxon>
        <taxon>Reichenbachiellaceae</taxon>
        <taxon>Reichenbachiella</taxon>
    </lineage>
</organism>
<feature type="transmembrane region" description="Helical" evidence="1">
    <location>
        <begin position="719"/>
        <end position="740"/>
    </location>
</feature>
<protein>
    <submittedName>
        <fullName evidence="3">DEAD/DEAH box helicase family protein</fullName>
    </submittedName>
</protein>
<dbReference type="PANTHER" id="PTHR47396:SF1">
    <property type="entry name" value="ATP-DEPENDENT HELICASE IRC3-RELATED"/>
    <property type="match status" value="1"/>
</dbReference>
<dbReference type="InterPro" id="IPR001650">
    <property type="entry name" value="Helicase_C-like"/>
</dbReference>
<dbReference type="InterPro" id="IPR014001">
    <property type="entry name" value="Helicase_ATP-bd"/>
</dbReference>
<dbReference type="EMBL" id="CP106735">
    <property type="protein sequence ID" value="UXX80342.1"/>
    <property type="molecule type" value="Genomic_DNA"/>
</dbReference>
<feature type="domain" description="Helicase ATP-binding" evidence="2">
    <location>
        <begin position="27"/>
        <end position="210"/>
    </location>
</feature>
<keyword evidence="3" id="KW-0347">Helicase</keyword>
<dbReference type="InterPro" id="IPR027417">
    <property type="entry name" value="P-loop_NTPase"/>
</dbReference>
<dbReference type="RefSeq" id="WP_263052072.1">
    <property type="nucleotide sequence ID" value="NZ_CP106735.1"/>
</dbReference>
<dbReference type="CDD" id="cd18785">
    <property type="entry name" value="SF2_C"/>
    <property type="match status" value="1"/>
</dbReference>
<sequence length="904" mass="103413">MKLEAFPKHIQFKYEWRKYQKRVLDDLQEHLDDNHLHVIAPPGSGKTVLGLEAMLRLDKPTLILAPTIAIRNQWIQRFCELFLQSDQRPSWISNHIQSPGFVTVSTYQGLHAACSGEQELEDELDELEAKEHSKPRRVQKKKIENVIQSLKDIRLGTIVIDEAHHLKNEWWKSIIQIKEVLKPTVVGLTATPPYDVSYAEWNRYLTLNGPVDTEISVPELVKEGDLCPHQDYIQISEPSAVELAKLKSYRANIKGLFDSLSKDAVLLSHIANHSSVTNPKEEHEWIYNHMAYYSAFLVFLHHHQVSLTKYHFEITGNQKAQLPKLDLEWLAHLLDYYLNEFETEDPVSQQHQQQIIRQLKRGGALERKKIKLADDSKLDKVLTASIGKLASIQKITRFEQGVLKDDLRQVILGDFIRQEFLSDKVPITKLGVVPIFESLRRDSSINSKLGVLTGSLVILPASALSSFISFAAAFGHEDVKADPLAYDPNYLVVQLDAKLRQNLVYIVTQVFHAGHIQVLVGTKSLLGEGWDAPSINVLILASFVGSFVMSNQMRGRAIRTIRSNKEKTSNIWHLVCADPTDPSGGRDVDLLRRRFKGFVGLSEREYRTIENGLNRLELPSVLGSTTIGDLNQRMHRSAKERDLLRAQWHEAIQNGTTLVEEIKIPYKEITPYKKQKSLYLNKTVKWVLVELGVGVGFYMQDFVQQLPRMRQMLKTKDGLTTVVGLFFAGLFFFFGTRLVMAFKMYVKYRDISKDLHAISTALIQSLVETKHIHTPLDKLEIKTTVNEFGEVYSHLEGGTTFEKSLFINSLQELVAPVEDPRYLLIRKSLFFRFIRQQDYHAVPSVLGKLKSTANILASHWKRVVGKCELIFAKNMTGRKTLLKARFHSLASEFQEEAERTNRWK</sequence>
<keyword evidence="4" id="KW-1185">Reference proteome</keyword>
<dbReference type="InterPro" id="IPR050742">
    <property type="entry name" value="Helicase_Restrict-Modif_Enz"/>
</dbReference>
<evidence type="ECO:0000259" key="2">
    <source>
        <dbReference type="PROSITE" id="PS51192"/>
    </source>
</evidence>
<keyword evidence="1" id="KW-0472">Membrane</keyword>
<dbReference type="Pfam" id="PF04851">
    <property type="entry name" value="ResIII"/>
    <property type="match status" value="1"/>
</dbReference>
<dbReference type="SMART" id="SM00490">
    <property type="entry name" value="HELICc"/>
    <property type="match status" value="1"/>
</dbReference>
<dbReference type="Pfam" id="PF00271">
    <property type="entry name" value="Helicase_C"/>
    <property type="match status" value="1"/>
</dbReference>
<dbReference type="PANTHER" id="PTHR47396">
    <property type="entry name" value="TYPE I RESTRICTION ENZYME ECOKI R PROTEIN"/>
    <property type="match status" value="1"/>
</dbReference>
<evidence type="ECO:0000313" key="4">
    <source>
        <dbReference type="Proteomes" id="UP001062165"/>
    </source>
</evidence>
<evidence type="ECO:0000256" key="1">
    <source>
        <dbReference type="SAM" id="Phobius"/>
    </source>
</evidence>
<evidence type="ECO:0000313" key="3">
    <source>
        <dbReference type="EMBL" id="UXX80342.1"/>
    </source>
</evidence>
<keyword evidence="3" id="KW-0067">ATP-binding</keyword>